<sequence>MSTCIPHVAVSPCPTSQHPCATTSPCPHAPHVPVFLCCRSPISHIPLSPCPTSPCPHVPHPRVPISPCPASPCPHVSHPRVPVSHISVSPCPHVPHPRVPVSHISVSPYPHVPMSHIPMSPCLTSPCPRVSHPRVPVSHISVSPRLTCPRCPLLQDVCAMCQQLVGFLRRVSNQSTEEKPQQVCATVNLCHGEPGVAPAVPVLEVPGTHLQGPGGAGLSPEALPVPLCWMCRKVVERAEAAVPVGSVAAAVAGLCRALPLPVAGACQCLAERYAALLLEGLLGRLGPRLLCRLFLACRNGDNWDNADAGTLPPPWVLEAVVVRLAECVREEDPKGVGAPALSLPLGPCALGPIFWCSGPEAARRCQALQHCQEHVWL</sequence>
<dbReference type="PROSITE" id="PS51110">
    <property type="entry name" value="SAP_A"/>
    <property type="match status" value="1"/>
</dbReference>
<evidence type="ECO:0000256" key="5">
    <source>
        <dbReference type="ARBA" id="ARBA00023180"/>
    </source>
</evidence>
<gene>
    <name evidence="6" type="primary">SFTPB</name>
</gene>
<dbReference type="InterPro" id="IPR011001">
    <property type="entry name" value="Saposin-like"/>
</dbReference>
<protein>
    <submittedName>
        <fullName evidence="6">Surfactant protein B</fullName>
    </submittedName>
</protein>
<dbReference type="SMART" id="SM00162">
    <property type="entry name" value="SAPA"/>
    <property type="match status" value="1"/>
</dbReference>
<dbReference type="GO" id="GO:0005576">
    <property type="term" value="C:extracellular region"/>
    <property type="evidence" value="ECO:0007669"/>
    <property type="project" value="UniProtKB-SubCell"/>
</dbReference>
<reference evidence="6" key="3">
    <citation type="submission" date="2025-09" db="UniProtKB">
        <authorList>
            <consortium name="Ensembl"/>
        </authorList>
    </citation>
    <scope>IDENTIFICATION</scope>
</reference>
<reference evidence="6" key="2">
    <citation type="submission" date="2025-08" db="UniProtKB">
        <authorList>
            <consortium name="Ensembl"/>
        </authorList>
    </citation>
    <scope>IDENTIFICATION</scope>
</reference>
<dbReference type="InterPro" id="IPR003119">
    <property type="entry name" value="SAP_A"/>
</dbReference>
<keyword evidence="3" id="KW-0732">Signal</keyword>
<name>A0A8C3GY60_CORMO</name>
<dbReference type="GO" id="GO:0007193">
    <property type="term" value="P:adenylate cyclase-inhibiting G protein-coupled receptor signaling pathway"/>
    <property type="evidence" value="ECO:0007669"/>
    <property type="project" value="TreeGrafter"/>
</dbReference>
<evidence type="ECO:0000313" key="6">
    <source>
        <dbReference type="Ensembl" id="ENSCMUP00000013177.2"/>
    </source>
</evidence>
<dbReference type="InterPro" id="IPR008139">
    <property type="entry name" value="SaposinB_dom"/>
</dbReference>
<dbReference type="InterPro" id="IPR051428">
    <property type="entry name" value="Sphingo_Act-Surfact_Prot"/>
</dbReference>
<dbReference type="AlphaFoldDB" id="A0A8C3GY60"/>
<reference evidence="7" key="1">
    <citation type="submission" date="2019-10" db="EMBL/GenBank/DDBJ databases">
        <title>Corvus moneduloides (New Caledonian crow) genome, bCorMon1, primary haplotype.</title>
        <authorList>
            <person name="Rutz C."/>
            <person name="Fungtammasan C."/>
            <person name="Mountcastle J."/>
            <person name="Formenti G."/>
            <person name="Chow W."/>
            <person name="Howe K."/>
            <person name="Steele M.P."/>
            <person name="Fernandes J."/>
            <person name="Gilbert M.T.P."/>
            <person name="Fedrigo O."/>
            <person name="Jarvis E.D."/>
            <person name="Gemmell N."/>
        </authorList>
    </citation>
    <scope>NUCLEOTIDE SEQUENCE [LARGE SCALE GENOMIC DNA]</scope>
</reference>
<proteinExistence type="predicted"/>
<dbReference type="PANTHER" id="PTHR11480">
    <property type="entry name" value="SAPOSIN-RELATED"/>
    <property type="match status" value="1"/>
</dbReference>
<dbReference type="Gene3D" id="1.10.225.10">
    <property type="entry name" value="Saposin-like"/>
    <property type="match status" value="1"/>
</dbReference>
<evidence type="ECO:0000256" key="2">
    <source>
        <dbReference type="ARBA" id="ARBA00022525"/>
    </source>
</evidence>
<dbReference type="SMART" id="SM00741">
    <property type="entry name" value="SapB"/>
    <property type="match status" value="1"/>
</dbReference>
<comment type="subcellular location">
    <subcellularLocation>
        <location evidence="1">Secreted</location>
    </subcellularLocation>
</comment>
<dbReference type="PROSITE" id="PS50015">
    <property type="entry name" value="SAP_B"/>
    <property type="match status" value="1"/>
</dbReference>
<keyword evidence="4" id="KW-1015">Disulfide bond</keyword>
<dbReference type="Ensembl" id="ENSCMUT00000014153.2">
    <property type="protein sequence ID" value="ENSCMUP00000013177.2"/>
    <property type="gene ID" value="ENSCMUG00000008275.2"/>
</dbReference>
<evidence type="ECO:0000256" key="4">
    <source>
        <dbReference type="ARBA" id="ARBA00023157"/>
    </source>
</evidence>
<evidence type="ECO:0000256" key="3">
    <source>
        <dbReference type="ARBA" id="ARBA00022729"/>
    </source>
</evidence>
<dbReference type="GO" id="GO:0019216">
    <property type="term" value="P:regulation of lipid metabolic process"/>
    <property type="evidence" value="ECO:0007669"/>
    <property type="project" value="TreeGrafter"/>
</dbReference>
<evidence type="ECO:0000313" key="7">
    <source>
        <dbReference type="Proteomes" id="UP000694553"/>
    </source>
</evidence>
<accession>A0A8C3GY60</accession>
<dbReference type="Pfam" id="PF02199">
    <property type="entry name" value="SapA"/>
    <property type="match status" value="1"/>
</dbReference>
<organism evidence="6 7">
    <name type="scientific">Corvus moneduloides</name>
    <name type="common">New Caledonian crow</name>
    <dbReference type="NCBI Taxonomy" id="1196302"/>
    <lineage>
        <taxon>Eukaryota</taxon>
        <taxon>Metazoa</taxon>
        <taxon>Chordata</taxon>
        <taxon>Craniata</taxon>
        <taxon>Vertebrata</taxon>
        <taxon>Euteleostomi</taxon>
        <taxon>Archelosauria</taxon>
        <taxon>Archosauria</taxon>
        <taxon>Dinosauria</taxon>
        <taxon>Saurischia</taxon>
        <taxon>Theropoda</taxon>
        <taxon>Coelurosauria</taxon>
        <taxon>Aves</taxon>
        <taxon>Neognathae</taxon>
        <taxon>Neoaves</taxon>
        <taxon>Telluraves</taxon>
        <taxon>Australaves</taxon>
        <taxon>Passeriformes</taxon>
        <taxon>Corvoidea</taxon>
        <taxon>Corvidae</taxon>
        <taxon>Corvus</taxon>
    </lineage>
</organism>
<dbReference type="Proteomes" id="UP000694553">
    <property type="component" value="Unassembled WGS sequence"/>
</dbReference>
<dbReference type="SUPFAM" id="SSF47862">
    <property type="entry name" value="Saposin"/>
    <property type="match status" value="1"/>
</dbReference>
<keyword evidence="5" id="KW-0325">Glycoprotein</keyword>
<evidence type="ECO:0000256" key="1">
    <source>
        <dbReference type="ARBA" id="ARBA00004613"/>
    </source>
</evidence>
<dbReference type="PANTHER" id="PTHR11480:SF36">
    <property type="entry name" value="PROSAPOSIN"/>
    <property type="match status" value="1"/>
</dbReference>
<keyword evidence="7" id="KW-1185">Reference proteome</keyword>
<keyword evidence="2" id="KW-0964">Secreted</keyword>
<accession>A0A8U7NU95</accession>